<protein>
    <recommendedName>
        <fullName evidence="3">DUF4276 domain-containing protein</fullName>
    </recommendedName>
</protein>
<comment type="caution">
    <text evidence="1">The sequence shown here is derived from an EMBL/GenBank/DDBJ whole genome shotgun (WGS) entry which is preliminary data.</text>
</comment>
<keyword evidence="2" id="KW-1185">Reference proteome</keyword>
<evidence type="ECO:0000313" key="2">
    <source>
        <dbReference type="Proteomes" id="UP000245539"/>
    </source>
</evidence>
<gene>
    <name evidence="1" type="ORF">DKW60_14645</name>
</gene>
<dbReference type="RefSeq" id="WP_109838407.1">
    <property type="nucleotide sequence ID" value="NZ_QGKM01000043.1"/>
</dbReference>
<evidence type="ECO:0000313" key="1">
    <source>
        <dbReference type="EMBL" id="PWQ95651.1"/>
    </source>
</evidence>
<evidence type="ECO:0008006" key="3">
    <source>
        <dbReference type="Google" id="ProtNLM"/>
    </source>
</evidence>
<sequence>MKVAILHEGSEDLKLVKQLASSLGYDFEALVQPFKVGRKSNFFKANHVDYLELVQLVEADQIDKVLFVLDADDPANDRTYGGYENTLTKLNPIIDELGLRAVSQTFICCDPQSRIGNVESLLLSTLDDEKKACIEHFLECSEFGAPDDTKAVLNSIYRKGFPRAPYNYDHEYFDELKEKLEWLLST</sequence>
<proteinExistence type="predicted"/>
<dbReference type="Proteomes" id="UP000245539">
    <property type="component" value="Unassembled WGS sequence"/>
</dbReference>
<reference evidence="1 2" key="1">
    <citation type="submission" date="2018-05" db="EMBL/GenBank/DDBJ databases">
        <title>Leucothrix arctica sp. nov., isolated from Arctic seawater.</title>
        <authorList>
            <person name="Choi A."/>
            <person name="Baek K."/>
        </authorList>
    </citation>
    <scope>NUCLEOTIDE SEQUENCE [LARGE SCALE GENOMIC DNA]</scope>
    <source>
        <strain evidence="1 2">JCM 18388</strain>
    </source>
</reference>
<dbReference type="AlphaFoldDB" id="A0A317CC27"/>
<accession>A0A317CC27</accession>
<dbReference type="OrthoDB" id="5622976at2"/>
<dbReference type="EMBL" id="QGKM01000043">
    <property type="protein sequence ID" value="PWQ95651.1"/>
    <property type="molecule type" value="Genomic_DNA"/>
</dbReference>
<name>A0A317CC27_9GAMM</name>
<organism evidence="1 2">
    <name type="scientific">Leucothrix pacifica</name>
    <dbReference type="NCBI Taxonomy" id="1247513"/>
    <lineage>
        <taxon>Bacteria</taxon>
        <taxon>Pseudomonadati</taxon>
        <taxon>Pseudomonadota</taxon>
        <taxon>Gammaproteobacteria</taxon>
        <taxon>Thiotrichales</taxon>
        <taxon>Thiotrichaceae</taxon>
        <taxon>Leucothrix</taxon>
    </lineage>
</organism>